<comment type="caution">
    <text evidence="1">The sequence shown here is derived from an EMBL/GenBank/DDBJ whole genome shotgun (WGS) entry which is preliminary data.</text>
</comment>
<dbReference type="AlphaFoldDB" id="A0A418UZS2"/>
<reference evidence="1 2" key="1">
    <citation type="submission" date="2018-09" db="EMBL/GenBank/DDBJ databases">
        <authorList>
            <person name="Zhu H."/>
        </authorList>
    </citation>
    <scope>NUCLEOTIDE SEQUENCE [LARGE SCALE GENOMIC DNA]</scope>
    <source>
        <strain evidence="1 2">K2S05-167</strain>
    </source>
</reference>
<evidence type="ECO:0000313" key="2">
    <source>
        <dbReference type="Proteomes" id="UP000286287"/>
    </source>
</evidence>
<evidence type="ECO:0000313" key="1">
    <source>
        <dbReference type="EMBL" id="RJF68976.1"/>
    </source>
</evidence>
<gene>
    <name evidence="1" type="ORF">D3875_21850</name>
</gene>
<name>A0A418UZS2_9DEIO</name>
<organism evidence="1 2">
    <name type="scientific">Deinococcus cavernae</name>
    <dbReference type="NCBI Taxonomy" id="2320857"/>
    <lineage>
        <taxon>Bacteria</taxon>
        <taxon>Thermotogati</taxon>
        <taxon>Deinococcota</taxon>
        <taxon>Deinococci</taxon>
        <taxon>Deinococcales</taxon>
        <taxon>Deinococcaceae</taxon>
        <taxon>Deinococcus</taxon>
    </lineage>
</organism>
<proteinExistence type="predicted"/>
<accession>A0A418UZS2</accession>
<keyword evidence="2" id="KW-1185">Reference proteome</keyword>
<sequence length="103" mass="11898">MQAVYRPVSWPWFTPEAERLRRITVELKPGCPPDGVAYIRFMNPITGRVLPERGLYTLTRTQPALNVPRTFGSGVLPTWEVWWVKPLTAQEWRVPLIRAGRTP</sequence>
<dbReference type="EMBL" id="QYUJ01000030">
    <property type="protein sequence ID" value="RJF68976.1"/>
    <property type="molecule type" value="Genomic_DNA"/>
</dbReference>
<protein>
    <submittedName>
        <fullName evidence="1">Uncharacterized protein</fullName>
    </submittedName>
</protein>
<dbReference type="Proteomes" id="UP000286287">
    <property type="component" value="Unassembled WGS sequence"/>
</dbReference>